<name>A0AAV3UQP6_9EURY</name>
<evidence type="ECO:0000256" key="1">
    <source>
        <dbReference type="SAM" id="MobiDB-lite"/>
    </source>
</evidence>
<evidence type="ECO:0000313" key="3">
    <source>
        <dbReference type="Proteomes" id="UP001501729"/>
    </source>
</evidence>
<dbReference type="InterPro" id="IPR036849">
    <property type="entry name" value="Enolase-like_C_sf"/>
</dbReference>
<gene>
    <name evidence="2" type="ORF">GCM10025751_54720</name>
</gene>
<keyword evidence="3" id="KW-1185">Reference proteome</keyword>
<comment type="caution">
    <text evidence="2">The sequence shown here is derived from an EMBL/GenBank/DDBJ whole genome shotgun (WGS) entry which is preliminary data.</text>
</comment>
<dbReference type="Gene3D" id="3.30.390.10">
    <property type="entry name" value="Enolase-like, N-terminal domain"/>
    <property type="match status" value="1"/>
</dbReference>
<sequence>MELYDRVRDLEFTIESYDLHFKEENSSGDFARASVVLDVQDELPSVPTFTRPCTQISLSGKGMEGYGEDVTYDHVDHRTLTKSPATLPLAGEYSIESFSAALNEIDLFPGRPPERKASLFYRRWAFESAALDLALKQAGLNLATIFDREYDPVRFVVSNRLGDPPTFDRIATWLELDSNLEFKLDATSDWSAALINDLAATETIRILDFKGQYRGTMVDQPPDPILYRQIIDQFPDALIEDPVLTTETRLLFDGVDHRITWDAPITGIQSIEELPFEPDWVNIKPSRFGALKPLFDTIEYCLDHDIKMYGGGQTELGVGRQHIHALASLFYPSSPNDIAPRAYNRPEPTPGLPTSPLSPPSNPSGLEWR</sequence>
<evidence type="ECO:0000313" key="2">
    <source>
        <dbReference type="EMBL" id="GAA5064724.1"/>
    </source>
</evidence>
<evidence type="ECO:0008006" key="4">
    <source>
        <dbReference type="Google" id="ProtNLM"/>
    </source>
</evidence>
<dbReference type="EMBL" id="BAABKX010000030">
    <property type="protein sequence ID" value="GAA5064724.1"/>
    <property type="molecule type" value="Genomic_DNA"/>
</dbReference>
<feature type="compositionally biased region" description="Pro residues" evidence="1">
    <location>
        <begin position="347"/>
        <end position="362"/>
    </location>
</feature>
<reference evidence="2 3" key="1">
    <citation type="journal article" date="2019" name="Int. J. Syst. Evol. Microbiol.">
        <title>The Global Catalogue of Microorganisms (GCM) 10K type strain sequencing project: providing services to taxonomists for standard genome sequencing and annotation.</title>
        <authorList>
            <consortium name="The Broad Institute Genomics Platform"/>
            <consortium name="The Broad Institute Genome Sequencing Center for Infectious Disease"/>
            <person name="Wu L."/>
            <person name="Ma J."/>
        </authorList>
    </citation>
    <scope>NUCLEOTIDE SEQUENCE [LARGE SCALE GENOMIC DNA]</scope>
    <source>
        <strain evidence="2 3">JCM 17504</strain>
    </source>
</reference>
<proteinExistence type="predicted"/>
<protein>
    <recommendedName>
        <fullName evidence="4">L-alanine-DL-glutamate epimerase</fullName>
    </recommendedName>
</protein>
<dbReference type="Proteomes" id="UP001501729">
    <property type="component" value="Unassembled WGS sequence"/>
</dbReference>
<accession>A0AAV3UQP6</accession>
<dbReference type="RefSeq" id="WP_227778963.1">
    <property type="nucleotide sequence ID" value="NZ_BAABKX010000030.1"/>
</dbReference>
<dbReference type="InterPro" id="IPR029017">
    <property type="entry name" value="Enolase-like_N"/>
</dbReference>
<dbReference type="Gene3D" id="3.20.20.120">
    <property type="entry name" value="Enolase-like C-terminal domain"/>
    <property type="match status" value="1"/>
</dbReference>
<dbReference type="AlphaFoldDB" id="A0AAV3UQP6"/>
<dbReference type="SUPFAM" id="SSF51604">
    <property type="entry name" value="Enolase C-terminal domain-like"/>
    <property type="match status" value="1"/>
</dbReference>
<feature type="region of interest" description="Disordered" evidence="1">
    <location>
        <begin position="338"/>
        <end position="369"/>
    </location>
</feature>
<dbReference type="GeneID" id="68617671"/>
<organism evidence="2 3">
    <name type="scientific">Haladaptatus pallidirubidus</name>
    <dbReference type="NCBI Taxonomy" id="1008152"/>
    <lineage>
        <taxon>Archaea</taxon>
        <taxon>Methanobacteriati</taxon>
        <taxon>Methanobacteriota</taxon>
        <taxon>Stenosarchaea group</taxon>
        <taxon>Halobacteria</taxon>
        <taxon>Halobacteriales</taxon>
        <taxon>Haladaptataceae</taxon>
        <taxon>Haladaptatus</taxon>
    </lineage>
</organism>